<dbReference type="Gene3D" id="1.10.1200.10">
    <property type="entry name" value="ACP-like"/>
    <property type="match status" value="1"/>
</dbReference>
<gene>
    <name evidence="2" type="ORF">PVAND_000869</name>
</gene>
<dbReference type="Proteomes" id="UP001107558">
    <property type="component" value="Chromosome 3"/>
</dbReference>
<dbReference type="OrthoDB" id="329835at2759"/>
<comment type="caution">
    <text evidence="2">The sequence shown here is derived from an EMBL/GenBank/DDBJ whole genome shotgun (WGS) entry which is preliminary data.</text>
</comment>
<evidence type="ECO:0000259" key="1">
    <source>
        <dbReference type="PROSITE" id="PS50075"/>
    </source>
</evidence>
<accession>A0A9J6BL81</accession>
<reference evidence="2" key="1">
    <citation type="submission" date="2021-03" db="EMBL/GenBank/DDBJ databases">
        <title>Chromosome level genome of the anhydrobiotic midge Polypedilum vanderplanki.</title>
        <authorList>
            <person name="Yoshida Y."/>
            <person name="Kikawada T."/>
            <person name="Gusev O."/>
        </authorList>
    </citation>
    <scope>NUCLEOTIDE SEQUENCE</scope>
    <source>
        <strain evidence="2">NIAS01</strain>
        <tissue evidence="2">Whole body or cell culture</tissue>
    </source>
</reference>
<dbReference type="InterPro" id="IPR009081">
    <property type="entry name" value="PP-bd_ACP"/>
</dbReference>
<dbReference type="SUPFAM" id="SSF47336">
    <property type="entry name" value="ACP-like"/>
    <property type="match status" value="1"/>
</dbReference>
<dbReference type="EMBL" id="JADBJN010000003">
    <property type="protein sequence ID" value="KAG5670620.1"/>
    <property type="molecule type" value="Genomic_DNA"/>
</dbReference>
<keyword evidence="3" id="KW-1185">Reference proteome</keyword>
<evidence type="ECO:0000313" key="2">
    <source>
        <dbReference type="EMBL" id="KAG5670620.1"/>
    </source>
</evidence>
<dbReference type="InterPro" id="IPR036736">
    <property type="entry name" value="ACP-like_sf"/>
</dbReference>
<organism evidence="2 3">
    <name type="scientific">Polypedilum vanderplanki</name>
    <name type="common">Sleeping chironomid midge</name>
    <dbReference type="NCBI Taxonomy" id="319348"/>
    <lineage>
        <taxon>Eukaryota</taxon>
        <taxon>Metazoa</taxon>
        <taxon>Ecdysozoa</taxon>
        <taxon>Arthropoda</taxon>
        <taxon>Hexapoda</taxon>
        <taxon>Insecta</taxon>
        <taxon>Pterygota</taxon>
        <taxon>Neoptera</taxon>
        <taxon>Endopterygota</taxon>
        <taxon>Diptera</taxon>
        <taxon>Nematocera</taxon>
        <taxon>Chironomoidea</taxon>
        <taxon>Chironomidae</taxon>
        <taxon>Chironominae</taxon>
        <taxon>Polypedilum</taxon>
        <taxon>Polypedilum</taxon>
    </lineage>
</organism>
<name>A0A9J6BL81_POLVA</name>
<dbReference type="PROSITE" id="PS50075">
    <property type="entry name" value="CARRIER"/>
    <property type="match status" value="1"/>
</dbReference>
<protein>
    <recommendedName>
        <fullName evidence="1">Carrier domain-containing protein</fullName>
    </recommendedName>
</protein>
<dbReference type="Pfam" id="PF00550">
    <property type="entry name" value="PP-binding"/>
    <property type="match status" value="1"/>
</dbReference>
<proteinExistence type="predicted"/>
<feature type="domain" description="Carrier" evidence="1">
    <location>
        <begin position="31"/>
        <end position="102"/>
    </location>
</feature>
<evidence type="ECO:0000313" key="3">
    <source>
        <dbReference type="Proteomes" id="UP001107558"/>
    </source>
</evidence>
<dbReference type="AlphaFoldDB" id="A0A9J6BL81"/>
<sequence>MQSLASFLEQHDVLLSHPVLIVASTVTIDKTSISNRRKDFVEILMEVLNIEDRKSISMSSTFSQLGINSLAGIELQQMIGKENIIYENSSNVNAANKLNVLM</sequence>